<evidence type="ECO:0000256" key="11">
    <source>
        <dbReference type="SAM" id="Phobius"/>
    </source>
</evidence>
<keyword evidence="3" id="KW-0808">Transferase</keyword>
<feature type="domain" description="PASTA" evidence="13">
    <location>
        <begin position="382"/>
        <end position="447"/>
    </location>
</feature>
<name>E6UA92_RUMA7</name>
<dbReference type="SMART" id="SM00740">
    <property type="entry name" value="PASTA"/>
    <property type="match status" value="3"/>
</dbReference>
<dbReference type="InterPro" id="IPR008271">
    <property type="entry name" value="Ser/Thr_kinase_AS"/>
</dbReference>
<evidence type="ECO:0000256" key="8">
    <source>
        <dbReference type="ARBA" id="ARBA00048679"/>
    </source>
</evidence>
<evidence type="ECO:0000256" key="5">
    <source>
        <dbReference type="ARBA" id="ARBA00022777"/>
    </source>
</evidence>
<evidence type="ECO:0000256" key="10">
    <source>
        <dbReference type="SAM" id="MobiDB-lite"/>
    </source>
</evidence>
<comment type="catalytic activity">
    <reaction evidence="7">
        <text>L-threonyl-[protein] + ATP = O-phospho-L-threonyl-[protein] + ADP + H(+)</text>
        <dbReference type="Rhea" id="RHEA:46608"/>
        <dbReference type="Rhea" id="RHEA-COMP:11060"/>
        <dbReference type="Rhea" id="RHEA-COMP:11605"/>
        <dbReference type="ChEBI" id="CHEBI:15378"/>
        <dbReference type="ChEBI" id="CHEBI:30013"/>
        <dbReference type="ChEBI" id="CHEBI:30616"/>
        <dbReference type="ChEBI" id="CHEBI:61977"/>
        <dbReference type="ChEBI" id="CHEBI:456216"/>
        <dbReference type="EC" id="2.7.11.1"/>
    </reaction>
</comment>
<dbReference type="InterPro" id="IPR017441">
    <property type="entry name" value="Protein_kinase_ATP_BS"/>
</dbReference>
<dbReference type="PROSITE" id="PS00108">
    <property type="entry name" value="PROTEIN_KINASE_ST"/>
    <property type="match status" value="1"/>
</dbReference>
<evidence type="ECO:0000256" key="3">
    <source>
        <dbReference type="ARBA" id="ARBA00022679"/>
    </source>
</evidence>
<dbReference type="KEGG" id="ral:Rumal_1816"/>
<dbReference type="PROSITE" id="PS50011">
    <property type="entry name" value="PROTEIN_KINASE_DOM"/>
    <property type="match status" value="1"/>
</dbReference>
<dbReference type="eggNOG" id="COG2815">
    <property type="taxonomic scope" value="Bacteria"/>
</dbReference>
<keyword evidence="4 9" id="KW-0547">Nucleotide-binding</keyword>
<evidence type="ECO:0000256" key="7">
    <source>
        <dbReference type="ARBA" id="ARBA00047899"/>
    </source>
</evidence>
<keyword evidence="11" id="KW-0812">Transmembrane</keyword>
<dbReference type="SUPFAM" id="SSF56112">
    <property type="entry name" value="Protein kinase-like (PK-like)"/>
    <property type="match status" value="1"/>
</dbReference>
<dbReference type="Proteomes" id="UP000006919">
    <property type="component" value="Chromosome"/>
</dbReference>
<dbReference type="Gene3D" id="3.30.10.20">
    <property type="match status" value="3"/>
</dbReference>
<dbReference type="Gene3D" id="3.30.200.20">
    <property type="entry name" value="Phosphorylase Kinase, domain 1"/>
    <property type="match status" value="1"/>
</dbReference>
<keyword evidence="6 9" id="KW-0067">ATP-binding</keyword>
<dbReference type="AlphaFoldDB" id="E6UA92"/>
<feature type="region of interest" description="Disordered" evidence="10">
    <location>
        <begin position="686"/>
        <end position="736"/>
    </location>
</feature>
<gene>
    <name evidence="14" type="ordered locus">Rumal_1816</name>
</gene>
<dbReference type="GO" id="GO:0005524">
    <property type="term" value="F:ATP binding"/>
    <property type="evidence" value="ECO:0007669"/>
    <property type="project" value="UniProtKB-UniRule"/>
</dbReference>
<dbReference type="STRING" id="697329.Rumal_1816"/>
<evidence type="ECO:0000256" key="1">
    <source>
        <dbReference type="ARBA" id="ARBA00012513"/>
    </source>
</evidence>
<dbReference type="NCBIfam" id="NF033483">
    <property type="entry name" value="PknB_PASTA_kin"/>
    <property type="match status" value="1"/>
</dbReference>
<protein>
    <recommendedName>
        <fullName evidence="1">non-specific serine/threonine protein kinase</fullName>
        <ecNumber evidence="1">2.7.11.1</ecNumber>
    </recommendedName>
</protein>
<keyword evidence="11" id="KW-0472">Membrane</keyword>
<keyword evidence="5 14" id="KW-0418">Kinase</keyword>
<keyword evidence="2 14" id="KW-0723">Serine/threonine-protein kinase</keyword>
<dbReference type="InterPro" id="IPR000719">
    <property type="entry name" value="Prot_kinase_dom"/>
</dbReference>
<dbReference type="Pfam" id="PF00069">
    <property type="entry name" value="Pkinase"/>
    <property type="match status" value="1"/>
</dbReference>
<evidence type="ECO:0000259" key="12">
    <source>
        <dbReference type="PROSITE" id="PS50011"/>
    </source>
</evidence>
<feature type="transmembrane region" description="Helical" evidence="11">
    <location>
        <begin position="343"/>
        <end position="368"/>
    </location>
</feature>
<proteinExistence type="predicted"/>
<comment type="catalytic activity">
    <reaction evidence="8">
        <text>L-seryl-[protein] + ATP = O-phospho-L-seryl-[protein] + ADP + H(+)</text>
        <dbReference type="Rhea" id="RHEA:17989"/>
        <dbReference type="Rhea" id="RHEA-COMP:9863"/>
        <dbReference type="Rhea" id="RHEA-COMP:11604"/>
        <dbReference type="ChEBI" id="CHEBI:15378"/>
        <dbReference type="ChEBI" id="CHEBI:29999"/>
        <dbReference type="ChEBI" id="CHEBI:30616"/>
        <dbReference type="ChEBI" id="CHEBI:83421"/>
        <dbReference type="ChEBI" id="CHEBI:456216"/>
        <dbReference type="EC" id="2.7.11.1"/>
    </reaction>
</comment>
<dbReference type="OrthoDB" id="9788659at2"/>
<feature type="domain" description="PASTA" evidence="13">
    <location>
        <begin position="518"/>
        <end position="582"/>
    </location>
</feature>
<dbReference type="InterPro" id="IPR011009">
    <property type="entry name" value="Kinase-like_dom_sf"/>
</dbReference>
<dbReference type="FunFam" id="1.10.510.10:FF:000021">
    <property type="entry name" value="Serine/threonine protein kinase"/>
    <property type="match status" value="1"/>
</dbReference>
<dbReference type="FunFam" id="3.30.200.20:FF:000035">
    <property type="entry name" value="Serine/threonine protein kinase Stk1"/>
    <property type="match status" value="1"/>
</dbReference>
<dbReference type="PROSITE" id="PS00107">
    <property type="entry name" value="PROTEIN_KINASE_ATP"/>
    <property type="match status" value="1"/>
</dbReference>
<dbReference type="SMART" id="SM00220">
    <property type="entry name" value="S_TKc"/>
    <property type="match status" value="1"/>
</dbReference>
<accession>E6UA92</accession>
<feature type="compositionally biased region" description="Acidic residues" evidence="10">
    <location>
        <begin position="310"/>
        <end position="336"/>
    </location>
</feature>
<dbReference type="RefSeq" id="WP_013498478.1">
    <property type="nucleotide sequence ID" value="NC_014833.1"/>
</dbReference>
<feature type="compositionally biased region" description="Basic and acidic residues" evidence="10">
    <location>
        <begin position="688"/>
        <end position="697"/>
    </location>
</feature>
<evidence type="ECO:0000256" key="4">
    <source>
        <dbReference type="ARBA" id="ARBA00022741"/>
    </source>
</evidence>
<evidence type="ECO:0000313" key="14">
    <source>
        <dbReference type="EMBL" id="ADU22314.1"/>
    </source>
</evidence>
<feature type="domain" description="Protein kinase" evidence="12">
    <location>
        <begin position="13"/>
        <end position="273"/>
    </location>
</feature>
<feature type="region of interest" description="Disordered" evidence="10">
    <location>
        <begin position="302"/>
        <end position="338"/>
    </location>
</feature>
<feature type="domain" description="PASTA" evidence="13">
    <location>
        <begin position="448"/>
        <end position="514"/>
    </location>
</feature>
<dbReference type="PROSITE" id="PS51178">
    <property type="entry name" value="PASTA"/>
    <property type="match status" value="3"/>
</dbReference>
<organism evidence="14 15">
    <name type="scientific">Ruminococcus albus (strain ATCC 27210 / DSM 20455 / JCM 14654 / NCDO 2250 / 7)</name>
    <dbReference type="NCBI Taxonomy" id="697329"/>
    <lineage>
        <taxon>Bacteria</taxon>
        <taxon>Bacillati</taxon>
        <taxon>Bacillota</taxon>
        <taxon>Clostridia</taxon>
        <taxon>Eubacteriales</taxon>
        <taxon>Oscillospiraceae</taxon>
        <taxon>Ruminococcus</taxon>
    </lineage>
</organism>
<feature type="compositionally biased region" description="Pro residues" evidence="10">
    <location>
        <begin position="704"/>
        <end position="715"/>
    </location>
</feature>
<dbReference type="Gene3D" id="1.10.510.10">
    <property type="entry name" value="Transferase(Phosphotransferase) domain 1"/>
    <property type="match status" value="1"/>
</dbReference>
<evidence type="ECO:0000259" key="13">
    <source>
        <dbReference type="PROSITE" id="PS51178"/>
    </source>
</evidence>
<feature type="binding site" evidence="9">
    <location>
        <position position="42"/>
    </location>
    <ligand>
        <name>ATP</name>
        <dbReference type="ChEBI" id="CHEBI:30616"/>
    </ligand>
</feature>
<keyword evidence="11" id="KW-1133">Transmembrane helix</keyword>
<reference evidence="14 15" key="1">
    <citation type="journal article" date="2011" name="J. Bacteriol.">
        <title>Complete genome of the cellulolytic ruminal bacterium Ruminococcus albus 7.</title>
        <authorList>
            <person name="Suen G."/>
            <person name="Stevenson D.M."/>
            <person name="Bruce D.C."/>
            <person name="Chertkov O."/>
            <person name="Copeland A."/>
            <person name="Cheng J.F."/>
            <person name="Detter C."/>
            <person name="Detter J.C."/>
            <person name="Goodwin L.A."/>
            <person name="Han C.S."/>
            <person name="Hauser L.J."/>
            <person name="Ivanova N.N."/>
            <person name="Kyrpides N.C."/>
            <person name="Land M.L."/>
            <person name="Lapidus A."/>
            <person name="Lucas S."/>
            <person name="Ovchinnikova G."/>
            <person name="Pitluck S."/>
            <person name="Tapia R."/>
            <person name="Woyke T."/>
            <person name="Boyum J."/>
            <person name="Mead D."/>
            <person name="Weimer P.J."/>
        </authorList>
    </citation>
    <scope>NUCLEOTIDE SEQUENCE [LARGE SCALE GENOMIC DNA]</scope>
    <source>
        <strain evidence="15">ATCC 27210 / DSM 20455 / JCM 14654 / NCDO 2250 / 7</strain>
    </source>
</reference>
<dbReference type="InterPro" id="IPR005543">
    <property type="entry name" value="PASTA_dom"/>
</dbReference>
<dbReference type="eggNOG" id="COG0515">
    <property type="taxonomic scope" value="Bacteria"/>
</dbReference>
<dbReference type="Pfam" id="PF03793">
    <property type="entry name" value="PASTA"/>
    <property type="match status" value="3"/>
</dbReference>
<dbReference type="GO" id="GO:0004674">
    <property type="term" value="F:protein serine/threonine kinase activity"/>
    <property type="evidence" value="ECO:0007669"/>
    <property type="project" value="UniProtKB-KW"/>
</dbReference>
<dbReference type="HOGENOM" id="CLU_000288_135_2_9"/>
<dbReference type="EMBL" id="CP002403">
    <property type="protein sequence ID" value="ADU22314.1"/>
    <property type="molecule type" value="Genomic_DNA"/>
</dbReference>
<dbReference type="SUPFAM" id="SSF54184">
    <property type="entry name" value="Penicillin-binding protein 2x (pbp-2x), c-terminal domain"/>
    <property type="match status" value="1"/>
</dbReference>
<dbReference type="CDD" id="cd14014">
    <property type="entry name" value="STKc_PknB_like"/>
    <property type="match status" value="1"/>
</dbReference>
<dbReference type="PANTHER" id="PTHR43289">
    <property type="entry name" value="MITOGEN-ACTIVATED PROTEIN KINASE KINASE KINASE 20-RELATED"/>
    <property type="match status" value="1"/>
</dbReference>
<evidence type="ECO:0000313" key="15">
    <source>
        <dbReference type="Proteomes" id="UP000006919"/>
    </source>
</evidence>
<dbReference type="CDD" id="cd06577">
    <property type="entry name" value="PASTA_pknB"/>
    <property type="match status" value="3"/>
</dbReference>
<dbReference type="PANTHER" id="PTHR43289:SF34">
    <property type="entry name" value="SERINE_THREONINE-PROTEIN KINASE YBDM-RELATED"/>
    <property type="match status" value="1"/>
</dbReference>
<evidence type="ECO:0000256" key="2">
    <source>
        <dbReference type="ARBA" id="ARBA00022527"/>
    </source>
</evidence>
<sequence length="736" mass="81329">MDSNIGKKLDGRYEITELIGVGGMADVYKAQDIMEDRPVAVKILKPEFSGDEEFLRRFRNESKAIAVLSHPNIVKIYDVGFTDEIQFIVMEYIDGITLKEFIEQQGVLKWKDALHFITQILRALQHAHDKGIVHRDIKPQNIMLFTDGTIKVMDFGIARFSRIDGKTLSDKAIGSVHYISPEQAQGEMTDERSDIYSVGVMLYEMLTGRKPFDGDTAVNVALKHMQEVAVPPREIMPSIPEALEEIVYHAMEKQPAQRYQSAAEMIRDIDTFKLNQSVVFGYKDGSAPVVDNVGFYPVNNNQSRKPVINDDYDDYDDDYEDDYDDDDYDDDDDDDESGKKRSYVVPILLAVTVAVVIVAAFIIGWTVIKAFSPKDGSGFGIHTSTITVPNLVGENIIKVEGDFKDKLKIETIEEYNFEYEKDTIFWQSISPQKSVKEGTTITLKVSKGKQMIVIPDVSGSETEIAESELRAAGFTVVLRSKYDDKVPDGIAIGTEPVAGTEFASDGAVTLYVSKGPLDTQVKVPNVVGLTKEKAIAILKDSKLKANVQDMPHDGDKGKVIDQSIEADRRVERDSEITIYVSTGETDPVDLTISLPMPEGMHGSYSIEVFVNGNVRYNQKINNGESVAGGNVTIDISGKKTETLTVSIRNDETGKSVNYAVFNVNYDKKTAELNGSLNKDGLIAITPSVKEEPSKPDESSSQADPVPPQPVDPEPPVSDDSSQADVPPVDNGGENIF</sequence>
<evidence type="ECO:0000256" key="9">
    <source>
        <dbReference type="PROSITE-ProRule" id="PRU10141"/>
    </source>
</evidence>
<evidence type="ECO:0000256" key="6">
    <source>
        <dbReference type="ARBA" id="ARBA00022840"/>
    </source>
</evidence>
<dbReference type="EC" id="2.7.11.1" evidence="1"/>